<reference evidence="7 8" key="1">
    <citation type="journal article" date="2013" name="Genome Announc.">
        <title>Draft Genome Sequence of Methylophaga lonarensis MPLT, a Haloalkaliphilic (Non-Methane-Utilizing) Methylotroph.</title>
        <authorList>
            <person name="Shetty S.A."/>
            <person name="Marathe N.P."/>
            <person name="Munot H."/>
            <person name="Antony C.P."/>
            <person name="Dhotre D.P."/>
            <person name="Murrell J.C."/>
            <person name="Shouche Y.S."/>
        </authorList>
    </citation>
    <scope>NUCLEOTIDE SEQUENCE [LARGE SCALE GENOMIC DNA]</scope>
    <source>
        <strain evidence="7 8">MPL</strain>
    </source>
</reference>
<dbReference type="STRING" id="1286106.MPL1_07668"/>
<evidence type="ECO:0000313" key="7">
    <source>
        <dbReference type="EMBL" id="EMR13010.1"/>
    </source>
</evidence>
<dbReference type="Proteomes" id="UP000012019">
    <property type="component" value="Unassembled WGS sequence"/>
</dbReference>
<evidence type="ECO:0000256" key="6">
    <source>
        <dbReference type="RuleBase" id="RU363041"/>
    </source>
</evidence>
<dbReference type="PATRIC" id="fig|1286106.3.peg.1540"/>
<dbReference type="InterPro" id="IPR051598">
    <property type="entry name" value="TSUP/Inactive_protease-like"/>
</dbReference>
<dbReference type="PANTHER" id="PTHR43701">
    <property type="entry name" value="MEMBRANE TRANSPORTER PROTEIN MJ0441-RELATED"/>
    <property type="match status" value="1"/>
</dbReference>
<feature type="transmembrane region" description="Helical" evidence="6">
    <location>
        <begin position="92"/>
        <end position="111"/>
    </location>
</feature>
<protein>
    <recommendedName>
        <fullName evidence="6">Probable membrane transporter protein</fullName>
    </recommendedName>
</protein>
<dbReference type="eggNOG" id="COG0730">
    <property type="taxonomic scope" value="Bacteria"/>
</dbReference>
<feature type="transmembrane region" description="Helical" evidence="6">
    <location>
        <begin position="227"/>
        <end position="245"/>
    </location>
</feature>
<evidence type="ECO:0000256" key="5">
    <source>
        <dbReference type="ARBA" id="ARBA00023136"/>
    </source>
</evidence>
<evidence type="ECO:0000313" key="8">
    <source>
        <dbReference type="Proteomes" id="UP000012019"/>
    </source>
</evidence>
<evidence type="ECO:0000256" key="4">
    <source>
        <dbReference type="ARBA" id="ARBA00022989"/>
    </source>
</evidence>
<evidence type="ECO:0000256" key="1">
    <source>
        <dbReference type="ARBA" id="ARBA00004141"/>
    </source>
</evidence>
<accession>M7PGI7</accession>
<dbReference type="AlphaFoldDB" id="M7PGI7"/>
<keyword evidence="4 6" id="KW-1133">Transmembrane helix</keyword>
<feature type="transmembrane region" description="Helical" evidence="6">
    <location>
        <begin position="257"/>
        <end position="275"/>
    </location>
</feature>
<sequence length="277" mass="28907">MFLLTGILIGLVLGLTGAGGSVFAVPLLIMLTGMSVHQAVGLSLGAVAVTAMFGCLRGKTRKTMLLVPAILLSISGMLLVPVGQWLASQLDAMALVIGFAILAILIAIRMWRMAVRNPESSAITRASDLTIDSSQGLLCRLSPSGQFQMRPRCMSGLLVGGAVVGVLSGMFGVGGGFLIVPLLLYLSQVTFRQAVGTSLLVITVISGVGFISFLLMSEYAQSLPVNLMLWLMAGGVLGMIFGQLLTDKIANARLQKIFAIALIVIVSVMTLNAVLGG</sequence>
<dbReference type="GO" id="GO:0005886">
    <property type="term" value="C:plasma membrane"/>
    <property type="evidence" value="ECO:0007669"/>
    <property type="project" value="UniProtKB-SubCell"/>
</dbReference>
<comment type="subcellular location">
    <subcellularLocation>
        <location evidence="6">Cell membrane</location>
        <topology evidence="6">Multi-pass membrane protein</topology>
    </subcellularLocation>
    <subcellularLocation>
        <location evidence="1">Membrane</location>
        <topology evidence="1">Multi-pass membrane protein</topology>
    </subcellularLocation>
</comment>
<feature type="transmembrane region" description="Helical" evidence="6">
    <location>
        <begin position="195"/>
        <end position="215"/>
    </location>
</feature>
<keyword evidence="8" id="KW-1185">Reference proteome</keyword>
<organism evidence="7 8">
    <name type="scientific">Methylophaga lonarensis MPL</name>
    <dbReference type="NCBI Taxonomy" id="1286106"/>
    <lineage>
        <taxon>Bacteria</taxon>
        <taxon>Pseudomonadati</taxon>
        <taxon>Pseudomonadota</taxon>
        <taxon>Gammaproteobacteria</taxon>
        <taxon>Thiotrichales</taxon>
        <taxon>Piscirickettsiaceae</taxon>
        <taxon>Methylophaga</taxon>
    </lineage>
</organism>
<comment type="similarity">
    <text evidence="2 6">Belongs to the 4-toluene sulfonate uptake permease (TSUP) (TC 2.A.102) family.</text>
</comment>
<feature type="transmembrane region" description="Helical" evidence="6">
    <location>
        <begin position="34"/>
        <end position="53"/>
    </location>
</feature>
<dbReference type="RefSeq" id="WP_009726522.1">
    <property type="nucleotide sequence ID" value="NZ_APHR01000037.1"/>
</dbReference>
<dbReference type="EMBL" id="APHR01000037">
    <property type="protein sequence ID" value="EMR13010.1"/>
    <property type="molecule type" value="Genomic_DNA"/>
</dbReference>
<proteinExistence type="inferred from homology"/>
<evidence type="ECO:0000256" key="3">
    <source>
        <dbReference type="ARBA" id="ARBA00022692"/>
    </source>
</evidence>
<dbReference type="PANTHER" id="PTHR43701:SF2">
    <property type="entry name" value="MEMBRANE TRANSPORTER PROTEIN YJNA-RELATED"/>
    <property type="match status" value="1"/>
</dbReference>
<dbReference type="InterPro" id="IPR002781">
    <property type="entry name" value="TM_pro_TauE-like"/>
</dbReference>
<keyword evidence="5 6" id="KW-0472">Membrane</keyword>
<dbReference type="Pfam" id="PF01925">
    <property type="entry name" value="TauE"/>
    <property type="match status" value="1"/>
</dbReference>
<comment type="caution">
    <text evidence="7">The sequence shown here is derived from an EMBL/GenBank/DDBJ whole genome shotgun (WGS) entry which is preliminary data.</text>
</comment>
<evidence type="ECO:0000256" key="2">
    <source>
        <dbReference type="ARBA" id="ARBA00009142"/>
    </source>
</evidence>
<gene>
    <name evidence="7" type="ORF">MPL1_07668</name>
</gene>
<feature type="transmembrane region" description="Helical" evidence="6">
    <location>
        <begin position="65"/>
        <end position="86"/>
    </location>
</feature>
<keyword evidence="3 6" id="KW-0812">Transmembrane</keyword>
<keyword evidence="6" id="KW-1003">Cell membrane</keyword>
<name>M7PGI7_9GAMM</name>
<dbReference type="OrthoDB" id="5701656at2"/>
<feature type="transmembrane region" description="Helical" evidence="6">
    <location>
        <begin position="157"/>
        <end position="183"/>
    </location>
</feature>